<dbReference type="GO" id="GO:0046983">
    <property type="term" value="F:protein dimerization activity"/>
    <property type="evidence" value="ECO:0007669"/>
    <property type="project" value="InterPro"/>
</dbReference>
<dbReference type="FunFam" id="3.30.450.20:FF:000047">
    <property type="entry name" value="SIM bHLH transcription factor 2"/>
    <property type="match status" value="1"/>
</dbReference>
<evidence type="ECO:0000256" key="7">
    <source>
        <dbReference type="ARBA" id="ARBA00023125"/>
    </source>
</evidence>
<feature type="compositionally biased region" description="Basic residues" evidence="10">
    <location>
        <begin position="365"/>
        <end position="374"/>
    </location>
</feature>
<feature type="domain" description="PAS" evidence="11">
    <location>
        <begin position="231"/>
        <end position="286"/>
    </location>
</feature>
<evidence type="ECO:0000256" key="1">
    <source>
        <dbReference type="ARBA" id="ARBA00004123"/>
    </source>
</evidence>
<dbReference type="PANTHER" id="PTHR23043:SF36">
    <property type="entry name" value="PROTEIN SINGLE-MINDED"/>
    <property type="match status" value="1"/>
</dbReference>
<evidence type="ECO:0000256" key="4">
    <source>
        <dbReference type="ARBA" id="ARBA00022782"/>
    </source>
</evidence>
<dbReference type="InterPro" id="IPR011598">
    <property type="entry name" value="bHLH_dom"/>
</dbReference>
<dbReference type="NCBIfam" id="TIGR00229">
    <property type="entry name" value="sensory_box"/>
    <property type="match status" value="1"/>
</dbReference>
<evidence type="ECO:0000256" key="10">
    <source>
        <dbReference type="SAM" id="MobiDB-lite"/>
    </source>
</evidence>
<dbReference type="GO" id="GO:0000977">
    <property type="term" value="F:RNA polymerase II transcription regulatory region sequence-specific DNA binding"/>
    <property type="evidence" value="ECO:0007669"/>
    <property type="project" value="TreeGrafter"/>
</dbReference>
<accession>A0A8B8AH92</accession>
<dbReference type="InterPro" id="IPR001610">
    <property type="entry name" value="PAC"/>
</dbReference>
<dbReference type="InterPro" id="IPR035965">
    <property type="entry name" value="PAS-like_dom_sf"/>
</dbReference>
<dbReference type="PANTHER" id="PTHR23043">
    <property type="entry name" value="HYPOXIA-INDUCIBLE FACTOR 1 ALPHA"/>
    <property type="match status" value="1"/>
</dbReference>
<dbReference type="SMART" id="SM00091">
    <property type="entry name" value="PAS"/>
    <property type="match status" value="2"/>
</dbReference>
<dbReference type="Pfam" id="PF23171">
    <property type="entry name" value="bHLH_HIF1A"/>
    <property type="match status" value="1"/>
</dbReference>
<dbReference type="SMART" id="SM00086">
    <property type="entry name" value="PAC"/>
    <property type="match status" value="1"/>
</dbReference>
<proteinExistence type="predicted"/>
<keyword evidence="3" id="KW-0677">Repeat</keyword>
<keyword evidence="4" id="KW-0221">Differentiation</keyword>
<evidence type="ECO:0000256" key="9">
    <source>
        <dbReference type="ARBA" id="ARBA00023242"/>
    </source>
</evidence>
<dbReference type="CDD" id="cd00130">
    <property type="entry name" value="PAS"/>
    <property type="match status" value="2"/>
</dbReference>
<dbReference type="InterPro" id="IPR013767">
    <property type="entry name" value="PAS_fold"/>
</dbReference>
<evidence type="ECO:0000256" key="2">
    <source>
        <dbReference type="ARBA" id="ARBA00022473"/>
    </source>
</evidence>
<keyword evidence="6" id="KW-0805">Transcription regulation</keyword>
<dbReference type="Pfam" id="PF08447">
    <property type="entry name" value="PAS_3"/>
    <property type="match status" value="1"/>
</dbReference>
<dbReference type="FunFam" id="4.10.280.10:FF:000007">
    <property type="entry name" value="single-minded homolog 1 isoform X1"/>
    <property type="match status" value="1"/>
</dbReference>
<feature type="region of interest" description="Disordered" evidence="10">
    <location>
        <begin position="351"/>
        <end position="388"/>
    </location>
</feature>
<keyword evidence="2" id="KW-0217">Developmental protein</keyword>
<evidence type="ECO:0000313" key="14">
    <source>
        <dbReference type="RefSeq" id="XP_022289908.1"/>
    </source>
</evidence>
<evidence type="ECO:0000256" key="8">
    <source>
        <dbReference type="ARBA" id="ARBA00023163"/>
    </source>
</evidence>
<keyword evidence="5" id="KW-0524">Neurogenesis</keyword>
<feature type="compositionally biased region" description="Polar residues" evidence="10">
    <location>
        <begin position="375"/>
        <end position="384"/>
    </location>
</feature>
<dbReference type="GeneID" id="111101632"/>
<keyword evidence="13" id="KW-1185">Reference proteome</keyword>
<dbReference type="InterPro" id="IPR013655">
    <property type="entry name" value="PAS_fold_3"/>
</dbReference>
<feature type="domain" description="PAS" evidence="11">
    <location>
        <begin position="75"/>
        <end position="138"/>
    </location>
</feature>
<organism evidence="13 14">
    <name type="scientific">Crassostrea virginica</name>
    <name type="common">Eastern oyster</name>
    <dbReference type="NCBI Taxonomy" id="6565"/>
    <lineage>
        <taxon>Eukaryota</taxon>
        <taxon>Metazoa</taxon>
        <taxon>Spiralia</taxon>
        <taxon>Lophotrochozoa</taxon>
        <taxon>Mollusca</taxon>
        <taxon>Bivalvia</taxon>
        <taxon>Autobranchia</taxon>
        <taxon>Pteriomorphia</taxon>
        <taxon>Ostreida</taxon>
        <taxon>Ostreoidea</taxon>
        <taxon>Ostreidae</taxon>
        <taxon>Crassostrea</taxon>
    </lineage>
</organism>
<dbReference type="InterPro" id="IPR036638">
    <property type="entry name" value="HLH_DNA-bd_sf"/>
</dbReference>
<feature type="domain" description="BHLH" evidence="12">
    <location>
        <begin position="1"/>
        <end position="53"/>
    </location>
</feature>
<dbReference type="GO" id="GO:0007399">
    <property type="term" value="P:nervous system development"/>
    <property type="evidence" value="ECO:0007669"/>
    <property type="project" value="UniProtKB-KW"/>
</dbReference>
<dbReference type="Pfam" id="PF00989">
    <property type="entry name" value="PAS"/>
    <property type="match status" value="1"/>
</dbReference>
<evidence type="ECO:0000259" key="11">
    <source>
        <dbReference type="PROSITE" id="PS50112"/>
    </source>
</evidence>
<dbReference type="PROSITE" id="PS50112">
    <property type="entry name" value="PAS"/>
    <property type="match status" value="2"/>
</dbReference>
<dbReference type="GO" id="GO:0000981">
    <property type="term" value="F:DNA-binding transcription factor activity, RNA polymerase II-specific"/>
    <property type="evidence" value="ECO:0007669"/>
    <property type="project" value="TreeGrafter"/>
</dbReference>
<dbReference type="GO" id="GO:0030154">
    <property type="term" value="P:cell differentiation"/>
    <property type="evidence" value="ECO:0007669"/>
    <property type="project" value="UniProtKB-KW"/>
</dbReference>
<dbReference type="AlphaFoldDB" id="A0A8B8AH92"/>
<evidence type="ECO:0000256" key="5">
    <source>
        <dbReference type="ARBA" id="ARBA00022902"/>
    </source>
</evidence>
<protein>
    <submittedName>
        <fullName evidence="14">Single-minded homolog 2-like</fullName>
    </submittedName>
</protein>
<dbReference type="Proteomes" id="UP000694844">
    <property type="component" value="Chromosome 6"/>
</dbReference>
<gene>
    <name evidence="14" type="primary">LOC111101632</name>
</gene>
<evidence type="ECO:0000256" key="6">
    <source>
        <dbReference type="ARBA" id="ARBA00023015"/>
    </source>
</evidence>
<keyword evidence="8" id="KW-0804">Transcription</keyword>
<dbReference type="RefSeq" id="XP_022289908.1">
    <property type="nucleotide sequence ID" value="XM_022434200.1"/>
</dbReference>
<dbReference type="Gene3D" id="3.30.450.20">
    <property type="entry name" value="PAS domain"/>
    <property type="match status" value="2"/>
</dbReference>
<feature type="region of interest" description="Disordered" evidence="10">
    <location>
        <begin position="478"/>
        <end position="530"/>
    </location>
</feature>
<keyword evidence="7" id="KW-0238">DNA-binding</keyword>
<feature type="compositionally biased region" description="Polar residues" evidence="10">
    <location>
        <begin position="504"/>
        <end position="530"/>
    </location>
</feature>
<keyword evidence="9" id="KW-0539">Nucleus</keyword>
<evidence type="ECO:0000313" key="13">
    <source>
        <dbReference type="Proteomes" id="UP000694844"/>
    </source>
</evidence>
<dbReference type="FunFam" id="3.30.450.20:FF:000017">
    <property type="entry name" value="SIM bHLH transcription factor 2"/>
    <property type="match status" value="1"/>
</dbReference>
<dbReference type="SMART" id="SM00353">
    <property type="entry name" value="HLH"/>
    <property type="match status" value="1"/>
</dbReference>
<dbReference type="GO" id="GO:0005634">
    <property type="term" value="C:nucleus"/>
    <property type="evidence" value="ECO:0007669"/>
    <property type="project" value="UniProtKB-SubCell"/>
</dbReference>
<dbReference type="InterPro" id="IPR000014">
    <property type="entry name" value="PAS"/>
</dbReference>
<evidence type="ECO:0000256" key="3">
    <source>
        <dbReference type="ARBA" id="ARBA00022737"/>
    </source>
</evidence>
<sequence length="696" mass="78673">MKCKSKTAARTRREKENAEFYELAKLLPLPSAITSQLDKASIIRLCTSYLKMRTVFPDGLGDGWGQRSPPRTLLEKELGSHLLQTLDGFIFVVAPDGKIMYISETASVHLGLSQIELTGSSIFEYIHPSDHEEMTAVLTYNPTFSTSGFPEFEIERSFFIRMKCVLAKRNAGLTSGGYKVIHCGGYLKIKQFNMEMSPYEGCQQNVGLVAIGHSLPPSAITEMKMFSNMFMFRASLDLKLIFLDARVAQLTGYEPQDLIERTLYQYIHACDILHMRFAHHTLLLKGQVTTKYYRFLAKDGGWVWIQSYATIVHNSRSSRPHCIVSVNYVLSEVEARGLQIQLEQTVQKELSPFSTMSGRSPGKARSAKSKHRRSPYSQSTSNQEFPAEYELVPPEMSSNEYCQIIQPNPHYEDPMGKFEPLYGPAYPGVFHPDYFPHLPYHPSGQPFVDDRVPCKVESEKYFPYKNMDHLSSCMKSSSPKLTHLDSSTEGRTNVSPRFEFRSTGPCSRSSSRDAVTGYPYSNHSESSTSEIDVGNEDIEKRPVAPNFPPNIDTGQNKIKEEQSPKAFPVSDNHSQSRGIQQSVIMRHRPNIEPDVISDTQKTLPHNQQEQNFRSPHFNGGDTGMDFHGIQDRNFNAQDIYTHCLRASCAYNSYNNPTEYGQTPIPTPKHYSPVPQPGYASVIVDTQQYHLANGYVH</sequence>
<dbReference type="KEGG" id="cvn:111101632"/>
<dbReference type="OrthoDB" id="6021714at2759"/>
<dbReference type="SUPFAM" id="SSF47459">
    <property type="entry name" value="HLH, helix-loop-helix DNA-binding domain"/>
    <property type="match status" value="1"/>
</dbReference>
<comment type="subcellular location">
    <subcellularLocation>
        <location evidence="1">Nucleus</location>
    </subcellularLocation>
</comment>
<dbReference type="PROSITE" id="PS50888">
    <property type="entry name" value="BHLH"/>
    <property type="match status" value="1"/>
</dbReference>
<dbReference type="Gene3D" id="4.10.280.10">
    <property type="entry name" value="Helix-loop-helix DNA-binding domain"/>
    <property type="match status" value="1"/>
</dbReference>
<reference evidence="14" key="1">
    <citation type="submission" date="2025-08" db="UniProtKB">
        <authorList>
            <consortium name="RefSeq"/>
        </authorList>
    </citation>
    <scope>IDENTIFICATION</scope>
    <source>
        <tissue evidence="14">Whole sample</tissue>
    </source>
</reference>
<evidence type="ECO:0000259" key="12">
    <source>
        <dbReference type="PROSITE" id="PS50888"/>
    </source>
</evidence>
<dbReference type="SUPFAM" id="SSF55785">
    <property type="entry name" value="PYP-like sensor domain (PAS domain)"/>
    <property type="match status" value="2"/>
</dbReference>
<name>A0A8B8AH92_CRAVI</name>